<dbReference type="GO" id="GO:0008380">
    <property type="term" value="P:RNA splicing"/>
    <property type="evidence" value="ECO:0007669"/>
    <property type="project" value="UniProtKB-KW"/>
</dbReference>
<evidence type="ECO:0000256" key="5">
    <source>
        <dbReference type="PROSITE-ProRule" id="PRU00221"/>
    </source>
</evidence>
<dbReference type="GO" id="GO:0006397">
    <property type="term" value="P:mRNA processing"/>
    <property type="evidence" value="ECO:0007669"/>
    <property type="project" value="UniProtKB-KW"/>
</dbReference>
<dbReference type="PANTHER" id="PTHR44006:SF1">
    <property type="entry name" value="U5 SMALL NUCLEAR RIBONUCLEOPROTEIN 40 KDA PROTEIN"/>
    <property type="match status" value="1"/>
</dbReference>
<dbReference type="SUPFAM" id="SSF50978">
    <property type="entry name" value="WD40 repeat-like"/>
    <property type="match status" value="1"/>
</dbReference>
<organism evidence="6 7">
    <name type="scientific">Linnemannia elongata AG-77</name>
    <dbReference type="NCBI Taxonomy" id="1314771"/>
    <lineage>
        <taxon>Eukaryota</taxon>
        <taxon>Fungi</taxon>
        <taxon>Fungi incertae sedis</taxon>
        <taxon>Mucoromycota</taxon>
        <taxon>Mortierellomycotina</taxon>
        <taxon>Mortierellomycetes</taxon>
        <taxon>Mortierellales</taxon>
        <taxon>Mortierellaceae</taxon>
        <taxon>Linnemannia</taxon>
    </lineage>
</organism>
<dbReference type="Pfam" id="PF00400">
    <property type="entry name" value="WD40"/>
    <property type="match status" value="6"/>
</dbReference>
<proteinExistence type="predicted"/>
<dbReference type="SMART" id="SM00320">
    <property type="entry name" value="WD40"/>
    <property type="match status" value="7"/>
</dbReference>
<evidence type="ECO:0000256" key="1">
    <source>
        <dbReference type="ARBA" id="ARBA00022574"/>
    </source>
</evidence>
<evidence type="ECO:0000256" key="2">
    <source>
        <dbReference type="ARBA" id="ARBA00022664"/>
    </source>
</evidence>
<evidence type="ECO:0000256" key="3">
    <source>
        <dbReference type="ARBA" id="ARBA00022737"/>
    </source>
</evidence>
<dbReference type="PROSITE" id="PS00678">
    <property type="entry name" value="WD_REPEATS_1"/>
    <property type="match status" value="3"/>
</dbReference>
<protein>
    <submittedName>
        <fullName evidence="6">WD40 repeat-like protein</fullName>
    </submittedName>
</protein>
<dbReference type="GO" id="GO:0071013">
    <property type="term" value="C:catalytic step 2 spliceosome"/>
    <property type="evidence" value="ECO:0007669"/>
    <property type="project" value="TreeGrafter"/>
</dbReference>
<reference evidence="6 7" key="1">
    <citation type="submission" date="2016-05" db="EMBL/GenBank/DDBJ databases">
        <title>Genome sequencing reveals origins of a unique bacterial endosymbiosis in the earliest lineages of terrestrial Fungi.</title>
        <authorList>
            <consortium name="DOE Joint Genome Institute"/>
            <person name="Uehling J."/>
            <person name="Gryganskyi A."/>
            <person name="Hameed K."/>
            <person name="Tschaplinski T."/>
            <person name="Misztal P."/>
            <person name="Wu S."/>
            <person name="Desiro A."/>
            <person name="Vande Pol N."/>
            <person name="Du Z.-Y."/>
            <person name="Zienkiewicz A."/>
            <person name="Zienkiewicz K."/>
            <person name="Morin E."/>
            <person name="Tisserant E."/>
            <person name="Splivallo R."/>
            <person name="Hainaut M."/>
            <person name="Henrissat B."/>
            <person name="Ohm R."/>
            <person name="Kuo A."/>
            <person name="Yan J."/>
            <person name="Lipzen A."/>
            <person name="Nolan M."/>
            <person name="Labutti K."/>
            <person name="Barry K."/>
            <person name="Goldstein A."/>
            <person name="Labbe J."/>
            <person name="Schadt C."/>
            <person name="Tuskan G."/>
            <person name="Grigoriev I."/>
            <person name="Martin F."/>
            <person name="Vilgalys R."/>
            <person name="Bonito G."/>
        </authorList>
    </citation>
    <scope>NUCLEOTIDE SEQUENCE [LARGE SCALE GENOMIC DNA]</scope>
    <source>
        <strain evidence="6 7">AG-77</strain>
    </source>
</reference>
<dbReference type="OrthoDB" id="1068471at2759"/>
<dbReference type="InterPro" id="IPR001680">
    <property type="entry name" value="WD40_rpt"/>
</dbReference>
<dbReference type="InterPro" id="IPR019775">
    <property type="entry name" value="WD40_repeat_CS"/>
</dbReference>
<gene>
    <name evidence="6" type="ORF">K457DRAFT_132446</name>
</gene>
<feature type="repeat" description="WD" evidence="5">
    <location>
        <begin position="88"/>
        <end position="122"/>
    </location>
</feature>
<keyword evidence="3" id="KW-0677">Repeat</keyword>
<dbReference type="CDD" id="cd00200">
    <property type="entry name" value="WD40"/>
    <property type="match status" value="1"/>
</dbReference>
<feature type="repeat" description="WD" evidence="5">
    <location>
        <begin position="174"/>
        <end position="207"/>
    </location>
</feature>
<sequence>MEKRKQPPTTPTADDTHFKRLRSFPQEQPDTFPHHFHDGSSMSTIHSYHAGHILTPWLPLISRPQDTYRTAPPVAFTTTTVPNTPTRLQGHTAAVYTCAFSPSGRSIASAGADKSIYLWNMNGSGDHYGIIRGRHMGAILDIHWSRAENMLVTACADGTCGAFEAQTGERISTFKGHTASVTCCTSTQIGPELTVSGSSDGSVKIWDHRAPGIAENITPLLHQYPPVSSIAISNANDIVFSAGSGHEIMAWDRRTKRVVYTLPGHMGAITGIRLSPDGTRLLSSSMDNTLRIWNLGPYSDSSRRVQKVLQGVVVQGMEEHWSRPAWSSDGLLVTSGGTNGKLMIWDTQAGHVLQTLSDHQDCVHQVDFHPGERIVVSSSADKTLALRSLRYL</sequence>
<dbReference type="EMBL" id="KV442013">
    <property type="protein sequence ID" value="OAQ35753.1"/>
    <property type="molecule type" value="Genomic_DNA"/>
</dbReference>
<dbReference type="InterPro" id="IPR015943">
    <property type="entry name" value="WD40/YVTN_repeat-like_dom_sf"/>
</dbReference>
<feature type="repeat" description="WD" evidence="5">
    <location>
        <begin position="325"/>
        <end position="355"/>
    </location>
</feature>
<evidence type="ECO:0000313" key="7">
    <source>
        <dbReference type="Proteomes" id="UP000078512"/>
    </source>
</evidence>
<dbReference type="Proteomes" id="UP000078512">
    <property type="component" value="Unassembled WGS sequence"/>
</dbReference>
<keyword evidence="4" id="KW-0508">mRNA splicing</keyword>
<name>A0A197KF15_9FUNG</name>
<evidence type="ECO:0000313" key="6">
    <source>
        <dbReference type="EMBL" id="OAQ35753.1"/>
    </source>
</evidence>
<accession>A0A197KF15</accession>
<dbReference type="PRINTS" id="PR00320">
    <property type="entry name" value="GPROTEINBRPT"/>
</dbReference>
<dbReference type="InterPro" id="IPR036322">
    <property type="entry name" value="WD40_repeat_dom_sf"/>
</dbReference>
<dbReference type="GO" id="GO:0003723">
    <property type="term" value="F:RNA binding"/>
    <property type="evidence" value="ECO:0007669"/>
    <property type="project" value="TreeGrafter"/>
</dbReference>
<dbReference type="PROSITE" id="PS50294">
    <property type="entry name" value="WD_REPEATS_REGION"/>
    <property type="match status" value="4"/>
</dbReference>
<keyword evidence="2" id="KW-0507">mRNA processing</keyword>
<dbReference type="STRING" id="1314771.A0A197KF15"/>
<dbReference type="InterPro" id="IPR020472">
    <property type="entry name" value="WD40_PAC1"/>
</dbReference>
<evidence type="ECO:0000256" key="4">
    <source>
        <dbReference type="ARBA" id="ARBA00023187"/>
    </source>
</evidence>
<dbReference type="InterPro" id="IPR052234">
    <property type="entry name" value="U5_snRNP_Component"/>
</dbReference>
<dbReference type="PANTHER" id="PTHR44006">
    <property type="entry name" value="U5 SMALL NUCLEAR RIBONUCLEOPROTEIN 40 KDA PROTEIN"/>
    <property type="match status" value="1"/>
</dbReference>
<dbReference type="Gene3D" id="2.130.10.10">
    <property type="entry name" value="YVTN repeat-like/Quinoprotein amine dehydrogenase"/>
    <property type="match status" value="1"/>
</dbReference>
<keyword evidence="1 5" id="KW-0853">WD repeat</keyword>
<keyword evidence="7" id="KW-1185">Reference proteome</keyword>
<feature type="repeat" description="WD" evidence="5">
    <location>
        <begin position="262"/>
        <end position="295"/>
    </location>
</feature>
<feature type="repeat" description="WD" evidence="5">
    <location>
        <begin position="356"/>
        <end position="392"/>
    </location>
</feature>
<dbReference type="PROSITE" id="PS50082">
    <property type="entry name" value="WD_REPEATS_2"/>
    <property type="match status" value="5"/>
</dbReference>
<dbReference type="AlphaFoldDB" id="A0A197KF15"/>